<evidence type="ECO:0000259" key="1">
    <source>
        <dbReference type="Pfam" id="PF12937"/>
    </source>
</evidence>
<dbReference type="Proteomes" id="UP000654922">
    <property type="component" value="Unassembled WGS sequence"/>
</dbReference>
<dbReference type="SUPFAM" id="SSF81383">
    <property type="entry name" value="F-box domain"/>
    <property type="match status" value="1"/>
</dbReference>
<reference evidence="3" key="1">
    <citation type="submission" date="2020-06" db="EMBL/GenBank/DDBJ databases">
        <title>Draft genome sequences of strains closely related to Aspergillus parafelis and Aspergillus hiratsukae.</title>
        <authorList>
            <person name="Dos Santos R.A.C."/>
            <person name="Rivero-Menendez O."/>
            <person name="Steenwyk J.L."/>
            <person name="Mead M.E."/>
            <person name="Goldman G.H."/>
            <person name="Alastruey-Izquierdo A."/>
            <person name="Rokas A."/>
        </authorList>
    </citation>
    <scope>NUCLEOTIDE SEQUENCE</scope>
    <source>
        <strain evidence="3">CNM-CM5623</strain>
    </source>
</reference>
<organism evidence="3 4">
    <name type="scientific">Aspergillus felis</name>
    <dbReference type="NCBI Taxonomy" id="1287682"/>
    <lineage>
        <taxon>Eukaryota</taxon>
        <taxon>Fungi</taxon>
        <taxon>Dikarya</taxon>
        <taxon>Ascomycota</taxon>
        <taxon>Pezizomycotina</taxon>
        <taxon>Eurotiomycetes</taxon>
        <taxon>Eurotiomycetidae</taxon>
        <taxon>Eurotiales</taxon>
        <taxon>Aspergillaceae</taxon>
        <taxon>Aspergillus</taxon>
        <taxon>Aspergillus subgen. Fumigati</taxon>
    </lineage>
</organism>
<proteinExistence type="predicted"/>
<dbReference type="InterPro" id="IPR001810">
    <property type="entry name" value="F-box_dom"/>
</dbReference>
<dbReference type="Gene3D" id="3.80.10.10">
    <property type="entry name" value="Ribonuclease Inhibitor"/>
    <property type="match status" value="1"/>
</dbReference>
<name>A0A8H6QFA6_9EURO</name>
<protein>
    <recommendedName>
        <fullName evidence="5">F-box domain-containing protein</fullName>
    </recommendedName>
</protein>
<dbReference type="Pfam" id="PF12937">
    <property type="entry name" value="F-box-like"/>
    <property type="match status" value="1"/>
</dbReference>
<evidence type="ECO:0000313" key="4">
    <source>
        <dbReference type="Proteomes" id="UP000654922"/>
    </source>
</evidence>
<evidence type="ECO:0000259" key="2">
    <source>
        <dbReference type="Pfam" id="PF24969"/>
    </source>
</evidence>
<dbReference type="CDD" id="cd09917">
    <property type="entry name" value="F-box_SF"/>
    <property type="match status" value="1"/>
</dbReference>
<feature type="domain" description="F-box" evidence="1">
    <location>
        <begin position="2"/>
        <end position="37"/>
    </location>
</feature>
<dbReference type="Gene3D" id="1.20.1280.50">
    <property type="match status" value="1"/>
</dbReference>
<feature type="domain" description="Leucine-rich repeat" evidence="2">
    <location>
        <begin position="110"/>
        <end position="380"/>
    </location>
</feature>
<dbReference type="AlphaFoldDB" id="A0A8H6QFA6"/>
<dbReference type="InterPro" id="IPR032675">
    <property type="entry name" value="LRR_dom_sf"/>
</dbReference>
<evidence type="ECO:0008006" key="5">
    <source>
        <dbReference type="Google" id="ProtNLM"/>
    </source>
</evidence>
<dbReference type="InterPro" id="IPR056867">
    <property type="entry name" value="LRR_15"/>
</dbReference>
<evidence type="ECO:0000313" key="3">
    <source>
        <dbReference type="EMBL" id="KAF7172590.1"/>
    </source>
</evidence>
<accession>A0A8H6QFA6</accession>
<dbReference type="InterPro" id="IPR036047">
    <property type="entry name" value="F-box-like_dom_sf"/>
</dbReference>
<dbReference type="EMBL" id="JACBAE010001131">
    <property type="protein sequence ID" value="KAF7172590.1"/>
    <property type="molecule type" value="Genomic_DNA"/>
</dbReference>
<dbReference type="Pfam" id="PF24969">
    <property type="entry name" value="LRR_15"/>
    <property type="match status" value="1"/>
</dbReference>
<gene>
    <name evidence="3" type="ORF">CNMCM5623_004761</name>
</gene>
<comment type="caution">
    <text evidence="3">The sequence shown here is derived from an EMBL/GenBank/DDBJ whole genome shotgun (WGS) entry which is preliminary data.</text>
</comment>
<dbReference type="OrthoDB" id="5130616at2759"/>
<sequence length="477" mass="54380">MDTLPVEIILTIGSHHVSDVDDRLRLLQVCRRWRALFLEVAYNDVDLEGPQIEPLTKVILANPRIGVAIRNLSVGWWHSYIDYHPQQRENDDRLPEAAEELVGQISRSPEEQNDWIENLRSGNQEAWLALLLASVPNLTALSGRYCADAPRVTLVVARAARKEPPFDTRPALQRLETLHITSEDMKDVNPHWQFLPFFHLPSLRDVDLDSVKETREWNRLDHPAVSSASGTAPVESLVLESYCNGRNGMAEIITSCANLKEFKYQHDNTEAWSESYVDFQPRKFYRALLMQKHSLEVLHLSDNGDVDGSATDELSDNEKNDGPQAYDRWFGSLAEFSHLQDLRIRVQNLLNYHDRDKDECIVLKDILPASLRSLHVAECWPKHCAVLVPNLQGVLAHHKERFANLKRIGISSGVSEGVPEGQNRFSYPREELIPESLKKPFVPVKEMCGRAGVKFKMTLGWSCTIISNTPHNFFFSH</sequence>